<sequence>MLQSPPLLRYLNIQPTTNLERRVSCPQVQSQQQQPKTVAPISKPYDKVDTTSQKDHRLSLSQEIQNVKLRPTKQDMDSQMINPQTKCEPWVWDNIYYSKVQDASDVLTLIGRCGVFLVRPQSTGVSLKNYVLSLYTSTGVKKYKINRLDSQEYSLKPDEGPCFSSIPELCLYYRENPLPTQNIFEQNYLKYPYTFDKQNNWDDESF</sequence>
<evidence type="ECO:0000313" key="7">
    <source>
        <dbReference type="Proteomes" id="UP000663829"/>
    </source>
</evidence>
<feature type="compositionally biased region" description="Basic and acidic residues" evidence="3">
    <location>
        <begin position="44"/>
        <end position="55"/>
    </location>
</feature>
<dbReference type="GO" id="GO:0035591">
    <property type="term" value="F:signaling adaptor activity"/>
    <property type="evidence" value="ECO:0007669"/>
    <property type="project" value="TreeGrafter"/>
</dbReference>
<evidence type="ECO:0000256" key="1">
    <source>
        <dbReference type="ARBA" id="ARBA00022999"/>
    </source>
</evidence>
<name>A0A813VSF0_9BILA</name>
<keyword evidence="7" id="KW-1185">Reference proteome</keyword>
<evidence type="ECO:0000313" key="6">
    <source>
        <dbReference type="EMBL" id="CAF3637798.1"/>
    </source>
</evidence>
<dbReference type="Proteomes" id="UP000663829">
    <property type="component" value="Unassembled WGS sequence"/>
</dbReference>
<dbReference type="PANTHER" id="PTHR19969">
    <property type="entry name" value="SH2-SH3 ADAPTOR PROTEIN-RELATED"/>
    <property type="match status" value="1"/>
</dbReference>
<dbReference type="InterPro" id="IPR036860">
    <property type="entry name" value="SH2_dom_sf"/>
</dbReference>
<dbReference type="EMBL" id="CAJOBC010000906">
    <property type="protein sequence ID" value="CAF3637798.1"/>
    <property type="molecule type" value="Genomic_DNA"/>
</dbReference>
<gene>
    <name evidence="5" type="ORF">GPM918_LOCUS6029</name>
    <name evidence="6" type="ORF">SRO942_LOCUS6029</name>
</gene>
<evidence type="ECO:0000313" key="5">
    <source>
        <dbReference type="EMBL" id="CAF0850163.1"/>
    </source>
</evidence>
<dbReference type="InterPro" id="IPR051184">
    <property type="entry name" value="Tyrosine-phos_adapter"/>
</dbReference>
<evidence type="ECO:0000256" key="3">
    <source>
        <dbReference type="SAM" id="MobiDB-lite"/>
    </source>
</evidence>
<dbReference type="SUPFAM" id="SSF55550">
    <property type="entry name" value="SH2 domain"/>
    <property type="match status" value="1"/>
</dbReference>
<dbReference type="PANTHER" id="PTHR19969:SF5">
    <property type="entry name" value="CRK-LIKE PROTEIN"/>
    <property type="match status" value="1"/>
</dbReference>
<feature type="domain" description="SH2" evidence="4">
    <location>
        <begin position="90"/>
        <end position="193"/>
    </location>
</feature>
<dbReference type="PROSITE" id="PS50001">
    <property type="entry name" value="SH2"/>
    <property type="match status" value="1"/>
</dbReference>
<dbReference type="GO" id="GO:0007167">
    <property type="term" value="P:enzyme-linked receptor protein signaling pathway"/>
    <property type="evidence" value="ECO:0007669"/>
    <property type="project" value="TreeGrafter"/>
</dbReference>
<reference evidence="5" key="1">
    <citation type="submission" date="2021-02" db="EMBL/GenBank/DDBJ databases">
        <authorList>
            <person name="Nowell W R."/>
        </authorList>
    </citation>
    <scope>NUCLEOTIDE SEQUENCE</scope>
</reference>
<dbReference type="Gene3D" id="3.30.505.10">
    <property type="entry name" value="SH2 domain"/>
    <property type="match status" value="1"/>
</dbReference>
<evidence type="ECO:0000256" key="2">
    <source>
        <dbReference type="PROSITE-ProRule" id="PRU00191"/>
    </source>
</evidence>
<comment type="caution">
    <text evidence="5">The sequence shown here is derived from an EMBL/GenBank/DDBJ whole genome shotgun (WGS) entry which is preliminary data.</text>
</comment>
<organism evidence="5 7">
    <name type="scientific">Didymodactylos carnosus</name>
    <dbReference type="NCBI Taxonomy" id="1234261"/>
    <lineage>
        <taxon>Eukaryota</taxon>
        <taxon>Metazoa</taxon>
        <taxon>Spiralia</taxon>
        <taxon>Gnathifera</taxon>
        <taxon>Rotifera</taxon>
        <taxon>Eurotatoria</taxon>
        <taxon>Bdelloidea</taxon>
        <taxon>Philodinida</taxon>
        <taxon>Philodinidae</taxon>
        <taxon>Didymodactylos</taxon>
    </lineage>
</organism>
<dbReference type="EMBL" id="CAJNOQ010000906">
    <property type="protein sequence ID" value="CAF0850163.1"/>
    <property type="molecule type" value="Genomic_DNA"/>
</dbReference>
<dbReference type="AlphaFoldDB" id="A0A813VSF0"/>
<protein>
    <recommendedName>
        <fullName evidence="4">SH2 domain-containing protein</fullName>
    </recommendedName>
</protein>
<keyword evidence="1 2" id="KW-0727">SH2 domain</keyword>
<feature type="region of interest" description="Disordered" evidence="3">
    <location>
        <begin position="28"/>
        <end position="55"/>
    </location>
</feature>
<dbReference type="GO" id="GO:0030971">
    <property type="term" value="F:receptor tyrosine kinase binding"/>
    <property type="evidence" value="ECO:0007669"/>
    <property type="project" value="TreeGrafter"/>
</dbReference>
<dbReference type="GO" id="GO:0005737">
    <property type="term" value="C:cytoplasm"/>
    <property type="evidence" value="ECO:0007669"/>
    <property type="project" value="TreeGrafter"/>
</dbReference>
<proteinExistence type="predicted"/>
<dbReference type="GO" id="GO:0016477">
    <property type="term" value="P:cell migration"/>
    <property type="evidence" value="ECO:0007669"/>
    <property type="project" value="TreeGrafter"/>
</dbReference>
<dbReference type="Pfam" id="PF00017">
    <property type="entry name" value="SH2"/>
    <property type="match status" value="1"/>
</dbReference>
<evidence type="ECO:0000259" key="4">
    <source>
        <dbReference type="PROSITE" id="PS50001"/>
    </source>
</evidence>
<dbReference type="SMART" id="SM00252">
    <property type="entry name" value="SH2"/>
    <property type="match status" value="1"/>
</dbReference>
<dbReference type="InterPro" id="IPR000980">
    <property type="entry name" value="SH2"/>
</dbReference>
<accession>A0A813VSF0</accession>
<dbReference type="Proteomes" id="UP000681722">
    <property type="component" value="Unassembled WGS sequence"/>
</dbReference>